<evidence type="ECO:0000313" key="11">
    <source>
        <dbReference type="EMBL" id="CAE0363019.1"/>
    </source>
</evidence>
<name>A0A7S3JS13_9STRA</name>
<evidence type="ECO:0000256" key="6">
    <source>
        <dbReference type="ARBA" id="ARBA00022884"/>
    </source>
</evidence>
<gene>
    <name evidence="11" type="ORF">ALAG00032_LOCUS3760</name>
</gene>
<dbReference type="GO" id="GO:0002940">
    <property type="term" value="P:tRNA N2-guanine methylation"/>
    <property type="evidence" value="ECO:0007669"/>
    <property type="project" value="TreeGrafter"/>
</dbReference>
<keyword evidence="2 9" id="KW-0489">Methyltransferase</keyword>
<evidence type="ECO:0000256" key="1">
    <source>
        <dbReference type="ARBA" id="ARBA00022555"/>
    </source>
</evidence>
<dbReference type="Gene3D" id="3.30.56.70">
    <property type="entry name" value="N2,N2-dimethylguanosine tRNA methyltransferase, C-terminal domain"/>
    <property type="match status" value="1"/>
</dbReference>
<protein>
    <recommendedName>
        <fullName evidence="7 9">tRNA (guanine(26)-N(2))-dimethyltransferase</fullName>
        <ecNumber evidence="7 9">2.1.1.216</ecNumber>
    </recommendedName>
</protein>
<feature type="region of interest" description="Disordered" evidence="10">
    <location>
        <begin position="362"/>
        <end position="419"/>
    </location>
</feature>
<dbReference type="PANTHER" id="PTHR10631:SF3">
    <property type="entry name" value="TRNA (GUANINE(26)-N(2))-DIMETHYLTRANSFERASE"/>
    <property type="match status" value="1"/>
</dbReference>
<dbReference type="GO" id="GO:0000049">
    <property type="term" value="F:tRNA binding"/>
    <property type="evidence" value="ECO:0007669"/>
    <property type="project" value="UniProtKB-UniRule"/>
</dbReference>
<sequence length="614" mass="68597">MSTEPIDGEKQSEEKKKYKTIEEGSARIRYELKSSETRTKGKKADDGPVFYNKVQVFNRDLSVMMLALFAQWRYIERAEFRVGAGKKGAEQQAARIAERDRLYALSAAELDELIQSEKDDHGIVVLDALAATGLRSIRYAKEVPGIKCVIANDIETEAAVACAQNIKDNNCTDRCISQCSDAVLHMMEKRPNDTKDRRKQHATYDVIDIDPYGSCAPFLDAAVQCISDGGMLCITSTDMTVLAGNFAESCFSRYGAMPTKAKHMHEFALRIVLHAVEANANKYGRHIEPVLSVSIDFYLRLFVRVHKSPLQVKRSCLKRALVFQSTACPSFYLQPLARDTGSSDRSIAAVLHTKSYYTSEEISTSGTSRRRAGQKEDTKSNNDQATEKDESIQELNDQVNNKEEPGEDTGEGIHIDQDENTIPAFCTETGAPLKMGGPIWTYPTFDADWITAALDRIHSGIDKYLSTTERLNGVLTAISEELIDVPLYYTLPQICATLHCTSPKMAEIRAALANAGYRSSQSHRDPDAIKTDAPPRIIWDIMRCWCQKHPISEKRMIETDKAAAKILNVQPKLVANFTTTAALRAKPKARRWAPNPEPYWGPKAAAHGRKRPRH</sequence>
<evidence type="ECO:0000256" key="4">
    <source>
        <dbReference type="ARBA" id="ARBA00022691"/>
    </source>
</evidence>
<keyword evidence="3 9" id="KW-0808">Transferase</keyword>
<organism evidence="11">
    <name type="scientific">Aureoumbra lagunensis</name>
    <dbReference type="NCBI Taxonomy" id="44058"/>
    <lineage>
        <taxon>Eukaryota</taxon>
        <taxon>Sar</taxon>
        <taxon>Stramenopiles</taxon>
        <taxon>Ochrophyta</taxon>
        <taxon>Pelagophyceae</taxon>
        <taxon>Pelagomonadales</taxon>
        <taxon>Aureoumbra</taxon>
    </lineage>
</organism>
<dbReference type="InterPro" id="IPR002905">
    <property type="entry name" value="Trm1"/>
</dbReference>
<dbReference type="GO" id="GO:0160104">
    <property type="term" value="F:tRNA (guanine(26)-N2)-dimethyltransferase activity"/>
    <property type="evidence" value="ECO:0007669"/>
    <property type="project" value="UniProtKB-UniRule"/>
</dbReference>
<evidence type="ECO:0000256" key="2">
    <source>
        <dbReference type="ARBA" id="ARBA00022603"/>
    </source>
</evidence>
<dbReference type="FunFam" id="3.30.56.70:FF:000001">
    <property type="entry name" value="tRNA (guanine(26)-N(2))-dimethyltransferase"/>
    <property type="match status" value="1"/>
</dbReference>
<feature type="compositionally biased region" description="Basic and acidic residues" evidence="10">
    <location>
        <begin position="373"/>
        <end position="391"/>
    </location>
</feature>
<keyword evidence="4 9" id="KW-0949">S-adenosyl-L-methionine</keyword>
<comment type="similarity">
    <text evidence="9">Belongs to the class I-like SAM-binding methyltransferase superfamily. Trm1 family.</text>
</comment>
<reference evidence="11" key="1">
    <citation type="submission" date="2021-01" db="EMBL/GenBank/DDBJ databases">
        <authorList>
            <person name="Corre E."/>
            <person name="Pelletier E."/>
            <person name="Niang G."/>
            <person name="Scheremetjew M."/>
            <person name="Finn R."/>
            <person name="Kale V."/>
            <person name="Holt S."/>
            <person name="Cochrane G."/>
            <person name="Meng A."/>
            <person name="Brown T."/>
            <person name="Cohen L."/>
        </authorList>
    </citation>
    <scope>NUCLEOTIDE SEQUENCE</scope>
    <source>
        <strain evidence="11">CCMP1510</strain>
    </source>
</reference>
<feature type="region of interest" description="Disordered" evidence="10">
    <location>
        <begin position="587"/>
        <end position="614"/>
    </location>
</feature>
<dbReference type="SUPFAM" id="SSF53335">
    <property type="entry name" value="S-adenosyl-L-methionine-dependent methyltransferases"/>
    <property type="match status" value="1"/>
</dbReference>
<dbReference type="PANTHER" id="PTHR10631">
    <property type="entry name" value="N 2 ,N 2 -DIMETHYLGUANOSINE TRNA METHYLTRANSFERASE"/>
    <property type="match status" value="1"/>
</dbReference>
<dbReference type="InterPro" id="IPR042296">
    <property type="entry name" value="tRNA_met_Trm1_C"/>
</dbReference>
<dbReference type="AlphaFoldDB" id="A0A7S3JS13"/>
<evidence type="ECO:0000256" key="9">
    <source>
        <dbReference type="PROSITE-ProRule" id="PRU00958"/>
    </source>
</evidence>
<evidence type="ECO:0000256" key="7">
    <source>
        <dbReference type="ARBA" id="ARBA00039099"/>
    </source>
</evidence>
<keyword evidence="6 9" id="KW-0694">RNA-binding</keyword>
<dbReference type="Gene3D" id="3.40.50.150">
    <property type="entry name" value="Vaccinia Virus protein VP39"/>
    <property type="match status" value="1"/>
</dbReference>
<evidence type="ECO:0000256" key="3">
    <source>
        <dbReference type="ARBA" id="ARBA00022679"/>
    </source>
</evidence>
<dbReference type="Pfam" id="PF02005">
    <property type="entry name" value="TRM"/>
    <property type="match status" value="1"/>
</dbReference>
<evidence type="ECO:0000256" key="10">
    <source>
        <dbReference type="SAM" id="MobiDB-lite"/>
    </source>
</evidence>
<dbReference type="EC" id="2.1.1.216" evidence="7 9"/>
<dbReference type="NCBIfam" id="TIGR00308">
    <property type="entry name" value="TRM1"/>
    <property type="match status" value="1"/>
</dbReference>
<dbReference type="InterPro" id="IPR029063">
    <property type="entry name" value="SAM-dependent_MTases_sf"/>
</dbReference>
<keyword evidence="1 9" id="KW-0820">tRNA-binding</keyword>
<dbReference type="GO" id="GO:0005634">
    <property type="term" value="C:nucleus"/>
    <property type="evidence" value="ECO:0007669"/>
    <property type="project" value="TreeGrafter"/>
</dbReference>
<comment type="catalytic activity">
    <reaction evidence="8 9">
        <text>guanosine(26) in tRNA + 2 S-adenosyl-L-methionine = N(2)-dimethylguanosine(26) in tRNA + 2 S-adenosyl-L-homocysteine + 2 H(+)</text>
        <dbReference type="Rhea" id="RHEA:43140"/>
        <dbReference type="Rhea" id="RHEA-COMP:10359"/>
        <dbReference type="Rhea" id="RHEA-COMP:10360"/>
        <dbReference type="ChEBI" id="CHEBI:15378"/>
        <dbReference type="ChEBI" id="CHEBI:57856"/>
        <dbReference type="ChEBI" id="CHEBI:59789"/>
        <dbReference type="ChEBI" id="CHEBI:74269"/>
        <dbReference type="ChEBI" id="CHEBI:74513"/>
        <dbReference type="EC" id="2.1.1.216"/>
    </reaction>
</comment>
<accession>A0A7S3JS13</accession>
<dbReference type="EMBL" id="HBIJ01005330">
    <property type="protein sequence ID" value="CAE0363019.1"/>
    <property type="molecule type" value="Transcribed_RNA"/>
</dbReference>
<proteinExistence type="inferred from homology"/>
<evidence type="ECO:0000256" key="5">
    <source>
        <dbReference type="ARBA" id="ARBA00022694"/>
    </source>
</evidence>
<evidence type="ECO:0000256" key="8">
    <source>
        <dbReference type="ARBA" id="ARBA00051897"/>
    </source>
</evidence>
<dbReference type="PROSITE" id="PS51626">
    <property type="entry name" value="SAM_MT_TRM1"/>
    <property type="match status" value="1"/>
</dbReference>
<keyword evidence="5 9" id="KW-0819">tRNA processing</keyword>